<keyword evidence="10" id="KW-1185">Reference proteome</keyword>
<dbReference type="EC" id="4.2.1.1" evidence="2 7"/>
<evidence type="ECO:0000256" key="8">
    <source>
        <dbReference type="SAM" id="Phobius"/>
    </source>
</evidence>
<keyword evidence="4 7" id="KW-0862">Zinc</keyword>
<name>A0AA97JNJ5_EUBMA</name>
<keyword evidence="8" id="KW-0812">Transmembrane</keyword>
<evidence type="ECO:0000256" key="5">
    <source>
        <dbReference type="ARBA" id="ARBA00023180"/>
    </source>
</evidence>
<dbReference type="GO" id="GO:0004089">
    <property type="term" value="F:carbonate dehydratase activity"/>
    <property type="evidence" value="ECO:0007669"/>
    <property type="project" value="UniProtKB-UniRule"/>
</dbReference>
<comment type="similarity">
    <text evidence="1 7">Belongs to the alpha-carbonic anhydrase family.</text>
</comment>
<dbReference type="Proteomes" id="UP001190640">
    <property type="component" value="Chromosome 8"/>
</dbReference>
<evidence type="ECO:0000313" key="11">
    <source>
        <dbReference type="RefSeq" id="XP_054842263.1"/>
    </source>
</evidence>
<dbReference type="Gene3D" id="3.10.200.10">
    <property type="entry name" value="Alpha carbonic anhydrase"/>
    <property type="match status" value="1"/>
</dbReference>
<accession>A0AA97JNJ5</accession>
<evidence type="ECO:0000256" key="4">
    <source>
        <dbReference type="ARBA" id="ARBA00022833"/>
    </source>
</evidence>
<keyword evidence="6 7" id="KW-0456">Lyase</keyword>
<evidence type="ECO:0000256" key="2">
    <source>
        <dbReference type="ARBA" id="ARBA00012925"/>
    </source>
</evidence>
<proteinExistence type="inferred from homology"/>
<reference evidence="11" key="1">
    <citation type="submission" date="2025-08" db="UniProtKB">
        <authorList>
            <consortium name="RefSeq"/>
        </authorList>
    </citation>
    <scope>IDENTIFICATION</scope>
    <source>
        <tissue evidence="11">Blood</tissue>
    </source>
</reference>
<feature type="signal peptide" evidence="7">
    <location>
        <begin position="1"/>
        <end position="24"/>
    </location>
</feature>
<dbReference type="InterPro" id="IPR001148">
    <property type="entry name" value="CA_dom"/>
</dbReference>
<keyword evidence="3 7" id="KW-0479">Metal-binding</keyword>
<keyword evidence="5" id="KW-0325">Glycoprotein</keyword>
<organism evidence="10 11">
    <name type="scientific">Eublepharis macularius</name>
    <name type="common">Leopard gecko</name>
    <name type="synonym">Cyrtodactylus macularius</name>
    <dbReference type="NCBI Taxonomy" id="481883"/>
    <lineage>
        <taxon>Eukaryota</taxon>
        <taxon>Metazoa</taxon>
        <taxon>Chordata</taxon>
        <taxon>Craniata</taxon>
        <taxon>Vertebrata</taxon>
        <taxon>Euteleostomi</taxon>
        <taxon>Lepidosauria</taxon>
        <taxon>Squamata</taxon>
        <taxon>Bifurcata</taxon>
        <taxon>Gekkota</taxon>
        <taxon>Eublepharidae</taxon>
        <taxon>Eublepharinae</taxon>
        <taxon>Eublepharis</taxon>
    </lineage>
</organism>
<keyword evidence="7" id="KW-0732">Signal</keyword>
<protein>
    <recommendedName>
        <fullName evidence="2 7">Carbonic anhydrase</fullName>
        <ecNumber evidence="2 7">4.2.1.1</ecNumber>
    </recommendedName>
</protein>
<keyword evidence="8" id="KW-0472">Membrane</keyword>
<comment type="function">
    <text evidence="7">Reversible hydration of carbon dioxide.</text>
</comment>
<dbReference type="SUPFAM" id="SSF51069">
    <property type="entry name" value="Carbonic anhydrase"/>
    <property type="match status" value="1"/>
</dbReference>
<comment type="catalytic activity">
    <reaction evidence="7">
        <text>hydrogencarbonate + H(+) = CO2 + H2O</text>
        <dbReference type="Rhea" id="RHEA:10748"/>
        <dbReference type="ChEBI" id="CHEBI:15377"/>
        <dbReference type="ChEBI" id="CHEBI:15378"/>
        <dbReference type="ChEBI" id="CHEBI:16526"/>
        <dbReference type="ChEBI" id="CHEBI:17544"/>
        <dbReference type="EC" id="4.2.1.1"/>
    </reaction>
</comment>
<dbReference type="InterPro" id="IPR018338">
    <property type="entry name" value="Carbonic_anhydrase_a-class_CS"/>
</dbReference>
<dbReference type="InterPro" id="IPR036398">
    <property type="entry name" value="CA_dom_sf"/>
</dbReference>
<dbReference type="RefSeq" id="XP_054842263.1">
    <property type="nucleotide sequence ID" value="XM_054986288.1"/>
</dbReference>
<evidence type="ECO:0000256" key="3">
    <source>
        <dbReference type="ARBA" id="ARBA00022723"/>
    </source>
</evidence>
<dbReference type="GeneID" id="129334304"/>
<dbReference type="GO" id="GO:0005886">
    <property type="term" value="C:plasma membrane"/>
    <property type="evidence" value="ECO:0007669"/>
    <property type="project" value="TreeGrafter"/>
</dbReference>
<feature type="domain" description="Alpha-carbonic anhydrase" evidence="9">
    <location>
        <begin position="45"/>
        <end position="297"/>
    </location>
</feature>
<evidence type="ECO:0000256" key="6">
    <source>
        <dbReference type="ARBA" id="ARBA00023239"/>
    </source>
</evidence>
<dbReference type="FunFam" id="3.10.200.10:FF:000003">
    <property type="entry name" value="Carbonic anhydrase 12"/>
    <property type="match status" value="1"/>
</dbReference>
<dbReference type="PANTHER" id="PTHR18952:SF18">
    <property type="entry name" value="CARBONIC ANHYDRASE 9"/>
    <property type="match status" value="1"/>
</dbReference>
<gene>
    <name evidence="11" type="primary">CA9</name>
</gene>
<dbReference type="PANTHER" id="PTHR18952">
    <property type="entry name" value="CARBONIC ANHYDRASE"/>
    <property type="match status" value="1"/>
</dbReference>
<dbReference type="SMART" id="SM01057">
    <property type="entry name" value="Carb_anhydrase"/>
    <property type="match status" value="1"/>
</dbReference>
<evidence type="ECO:0000256" key="7">
    <source>
        <dbReference type="RuleBase" id="RU367011"/>
    </source>
</evidence>
<keyword evidence="8" id="KW-1133">Transmembrane helix</keyword>
<comment type="cofactor">
    <cofactor evidence="7">
        <name>Zn(2+)</name>
        <dbReference type="ChEBI" id="CHEBI:29105"/>
    </cofactor>
</comment>
<dbReference type="KEGG" id="emc:129334304"/>
<dbReference type="AlphaFoldDB" id="A0AA97JNJ5"/>
<dbReference type="CTD" id="768"/>
<feature type="transmembrane region" description="Helical" evidence="8">
    <location>
        <begin position="324"/>
        <end position="344"/>
    </location>
</feature>
<sequence length="375" mass="40697">MRCSVGRRQLLLLLLAALPVCARGGGGGGNGSADSRAGPPGHGPSHWSYTDKAQWASDFVYCGGHMQSPINIDTSTTLFAPELTPLQLYGYNLLPEQKLSLRNNGHTIVLSLPANMSLSGGGFLEAYRAAQLHLHWGSKAGPGSEHTVDGHRYAGEIHVVHYSTRFRSIREAAREPGGLAVLAAFLQVGSEENEAYQHIFEDLDDIHEEGEETLIAGFDIAQLLPANLSSYFHYNGSLTTPPCYQTVNWTVFNQTVLLSQEQISVLEESLLGGKEHLIQGNFRLPQSLHGRRVLASFPMPPASPFVEPPGPGEQVSSSFHTGDLLAILFGTLFGLTAVAFLLYVHKHRSQNPRLDAQAAKPSIIYVPATTEEHMG</sequence>
<dbReference type="Pfam" id="PF00194">
    <property type="entry name" value="Carb_anhydrase"/>
    <property type="match status" value="1"/>
</dbReference>
<dbReference type="GO" id="GO:0008270">
    <property type="term" value="F:zinc ion binding"/>
    <property type="evidence" value="ECO:0007669"/>
    <property type="project" value="UniProtKB-UniRule"/>
</dbReference>
<dbReference type="PROSITE" id="PS00162">
    <property type="entry name" value="ALPHA_CA_1"/>
    <property type="match status" value="1"/>
</dbReference>
<evidence type="ECO:0000313" key="10">
    <source>
        <dbReference type="Proteomes" id="UP001190640"/>
    </source>
</evidence>
<feature type="chain" id="PRO_5041514512" description="Carbonic anhydrase" evidence="7">
    <location>
        <begin position="25"/>
        <end position="375"/>
    </location>
</feature>
<dbReference type="InterPro" id="IPR023561">
    <property type="entry name" value="Carbonic_anhydrase_a-class"/>
</dbReference>
<evidence type="ECO:0000259" key="9">
    <source>
        <dbReference type="PROSITE" id="PS51144"/>
    </source>
</evidence>
<evidence type="ECO:0000256" key="1">
    <source>
        <dbReference type="ARBA" id="ARBA00010718"/>
    </source>
</evidence>
<dbReference type="PROSITE" id="PS51144">
    <property type="entry name" value="ALPHA_CA_2"/>
    <property type="match status" value="1"/>
</dbReference>